<dbReference type="RefSeq" id="WP_310950174.1">
    <property type="nucleotide sequence ID" value="NZ_JAVLUS010000006.1"/>
</dbReference>
<evidence type="ECO:0000313" key="4">
    <source>
        <dbReference type="Proteomes" id="UP001265083"/>
    </source>
</evidence>
<dbReference type="PANTHER" id="PTHR43102:SF2">
    <property type="entry name" value="GAF DOMAIN-CONTAINING PROTEIN"/>
    <property type="match status" value="1"/>
</dbReference>
<dbReference type="EMBL" id="JAVLUS010000006">
    <property type="protein sequence ID" value="MDS1113912.1"/>
    <property type="molecule type" value="Genomic_DNA"/>
</dbReference>
<accession>A0ABU2GR21</accession>
<evidence type="ECO:0000256" key="1">
    <source>
        <dbReference type="SAM" id="MobiDB-lite"/>
    </source>
</evidence>
<dbReference type="InterPro" id="IPR029016">
    <property type="entry name" value="GAF-like_dom_sf"/>
</dbReference>
<dbReference type="PANTHER" id="PTHR43102">
    <property type="entry name" value="SLR1143 PROTEIN"/>
    <property type="match status" value="1"/>
</dbReference>
<dbReference type="InterPro" id="IPR003018">
    <property type="entry name" value="GAF"/>
</dbReference>
<keyword evidence="4" id="KW-1185">Reference proteome</keyword>
<protein>
    <submittedName>
        <fullName evidence="3">GAF domain-containing protein</fullName>
    </submittedName>
</protein>
<sequence length="230" mass="24133">MSSTPDGEFEGSDGPETGHDAPAPNEPAEEMSAQRLQRLAAILSTPGDSALAALLDAVRGADPRAATALRELLSDPARVRAIETSRLLDDEPHPAVDVAIGLTIDALGVSYAALNVITAEGQTNASIAWQAGKPGHKGTRPLLDSLCVYPVVSDSMLVVDDIADHPVLSEHSTARNGEVSSYLGIPLHADDGHVIGTFCVWNTEPHHWSSSDIALLTDLSVVVQEAVIRG</sequence>
<evidence type="ECO:0000259" key="2">
    <source>
        <dbReference type="Pfam" id="PF01590"/>
    </source>
</evidence>
<gene>
    <name evidence="3" type="ORF">RD149_09035</name>
</gene>
<comment type="caution">
    <text evidence="3">The sequence shown here is derived from an EMBL/GenBank/DDBJ whole genome shotgun (WGS) entry which is preliminary data.</text>
</comment>
<evidence type="ECO:0000313" key="3">
    <source>
        <dbReference type="EMBL" id="MDS1113912.1"/>
    </source>
</evidence>
<feature type="region of interest" description="Disordered" evidence="1">
    <location>
        <begin position="1"/>
        <end position="33"/>
    </location>
</feature>
<feature type="domain" description="GAF" evidence="2">
    <location>
        <begin position="102"/>
        <end position="221"/>
    </location>
</feature>
<reference evidence="3 4" key="1">
    <citation type="submission" date="2023-08" db="EMBL/GenBank/DDBJ databases">
        <title>Bioegradation of LLDPE and BLDPE plastic by marine bacteria from coast plastic debris.</title>
        <authorList>
            <person name="Rong Z."/>
        </authorList>
    </citation>
    <scope>NUCLEOTIDE SEQUENCE [LARGE SCALE GENOMIC DNA]</scope>
    <source>
        <strain evidence="3 4">Z-2</strain>
    </source>
</reference>
<dbReference type="Proteomes" id="UP001265083">
    <property type="component" value="Unassembled WGS sequence"/>
</dbReference>
<organism evidence="3 4">
    <name type="scientific">Gordonia westfalica</name>
    <dbReference type="NCBI Taxonomy" id="158898"/>
    <lineage>
        <taxon>Bacteria</taxon>
        <taxon>Bacillati</taxon>
        <taxon>Actinomycetota</taxon>
        <taxon>Actinomycetes</taxon>
        <taxon>Mycobacteriales</taxon>
        <taxon>Gordoniaceae</taxon>
        <taxon>Gordonia</taxon>
    </lineage>
</organism>
<dbReference type="Gene3D" id="3.30.450.40">
    <property type="match status" value="1"/>
</dbReference>
<dbReference type="Pfam" id="PF01590">
    <property type="entry name" value="GAF"/>
    <property type="match status" value="1"/>
</dbReference>
<dbReference type="SUPFAM" id="SSF55781">
    <property type="entry name" value="GAF domain-like"/>
    <property type="match status" value="1"/>
</dbReference>
<name>A0ABU2GR21_9ACTN</name>
<proteinExistence type="predicted"/>